<reference evidence="2" key="3">
    <citation type="submission" date="2015-02" db="EMBL/GenBank/DDBJ databases">
        <title>Evolutionary Origins and Diversification of the Mycorrhizal Mutualists.</title>
        <authorList>
            <consortium name="DOE Joint Genome Institute"/>
            <consortium name="Mycorrhizal Genomics Consortium"/>
            <person name="Kohler A."/>
            <person name="Kuo A."/>
            <person name="Nagy L.G."/>
            <person name="Floudas D."/>
            <person name="Copeland A."/>
            <person name="Barry K.W."/>
            <person name="Cichocki N."/>
            <person name="Veneault-Fourrey C."/>
            <person name="LaButti K."/>
            <person name="Lindquist E.A."/>
            <person name="Lipzen A."/>
            <person name="Lundell T."/>
            <person name="Morin E."/>
            <person name="Murat C."/>
            <person name="Riley R."/>
            <person name="Ohm R."/>
            <person name="Sun H."/>
            <person name="Tunlid A."/>
            <person name="Henrissat B."/>
            <person name="Grigoriev I.V."/>
            <person name="Hibbett D.S."/>
            <person name="Martin F."/>
        </authorList>
    </citation>
    <scope>NUCLEOTIDE SEQUENCE</scope>
    <source>
        <strain evidence="2">H7</strain>
        <strain evidence="3">h7</strain>
    </source>
</reference>
<accession>A0A0C3C2K0</accession>
<dbReference type="EMBL" id="KN831821">
    <property type="protein sequence ID" value="KIM35431.1"/>
    <property type="molecule type" value="Genomic_DNA"/>
</dbReference>
<organism evidence="2 3">
    <name type="scientific">Hebeloma cylindrosporum</name>
    <dbReference type="NCBI Taxonomy" id="76867"/>
    <lineage>
        <taxon>Eukaryota</taxon>
        <taxon>Fungi</taxon>
        <taxon>Dikarya</taxon>
        <taxon>Basidiomycota</taxon>
        <taxon>Agaricomycotina</taxon>
        <taxon>Agaricomycetes</taxon>
        <taxon>Agaricomycetidae</taxon>
        <taxon>Agaricales</taxon>
        <taxon>Agaricineae</taxon>
        <taxon>Hymenogastraceae</taxon>
        <taxon>Hebeloma</taxon>
    </lineage>
</organism>
<dbReference type="OrthoDB" id="2919534at2759"/>
<dbReference type="HOGENOM" id="CLU_097628_1_0_1"/>
<sequence length="154" mass="17292">HESIIIDLYAVDIKSDEDRTIRTTEPFIHQIRLHGPQGEVVRVWALFDDGAMREAMSTNVFQRVKHRLGLTLPSSIFLRMADGSIVKSLGTWEGEIEVEGVRVYGSFEIFDSRGSWDFLLGKRLLGAFKAVHDYGTDEVTVQGKGGLTVLKNQV</sequence>
<dbReference type="EMBL" id="KN831794">
    <property type="protein sequence ID" value="KIM37851.1"/>
    <property type="molecule type" value="Genomic_DNA"/>
</dbReference>
<reference evidence="2 3" key="1">
    <citation type="submission" date="2014-04" db="EMBL/GenBank/DDBJ databases">
        <authorList>
            <consortium name="DOE Joint Genome Institute"/>
            <person name="Kuo A."/>
            <person name="Gay G."/>
            <person name="Dore J."/>
            <person name="Kohler A."/>
            <person name="Nagy L.G."/>
            <person name="Floudas D."/>
            <person name="Copeland A."/>
            <person name="Barry K.W."/>
            <person name="Cichocki N."/>
            <person name="Veneault-Fourrey C."/>
            <person name="LaButti K."/>
            <person name="Lindquist E.A."/>
            <person name="Lipzen A."/>
            <person name="Lundell T."/>
            <person name="Morin E."/>
            <person name="Murat C."/>
            <person name="Sun H."/>
            <person name="Tunlid A."/>
            <person name="Henrissat B."/>
            <person name="Grigoriev I.V."/>
            <person name="Hibbett D.S."/>
            <person name="Martin F."/>
            <person name="Nordberg H.P."/>
            <person name="Cantor M.N."/>
            <person name="Hua S.X."/>
        </authorList>
    </citation>
    <scope>NUCLEOTIDE SEQUENCE [LARGE SCALE GENOMIC DNA]</scope>
    <source>
        <strain evidence="2">H7</strain>
        <strain evidence="3">h7</strain>
    </source>
</reference>
<name>A0A0C3C2K0_HEBCY</name>
<dbReference type="Gene3D" id="2.40.70.10">
    <property type="entry name" value="Acid Proteases"/>
    <property type="match status" value="1"/>
</dbReference>
<evidence type="ECO:0000313" key="1">
    <source>
        <dbReference type="EMBL" id="KIM35431.1"/>
    </source>
</evidence>
<protein>
    <submittedName>
        <fullName evidence="2">Uncharacterized protein</fullName>
    </submittedName>
</protein>
<keyword evidence="3" id="KW-1185">Reference proteome</keyword>
<evidence type="ECO:0000313" key="3">
    <source>
        <dbReference type="Proteomes" id="UP000053424"/>
    </source>
</evidence>
<proteinExistence type="predicted"/>
<dbReference type="InterPro" id="IPR021109">
    <property type="entry name" value="Peptidase_aspartic_dom_sf"/>
</dbReference>
<feature type="non-terminal residue" evidence="2">
    <location>
        <position position="154"/>
    </location>
</feature>
<feature type="non-terminal residue" evidence="2">
    <location>
        <position position="1"/>
    </location>
</feature>
<reference evidence="3" key="2">
    <citation type="submission" date="2015-01" db="EMBL/GenBank/DDBJ databases">
        <title>Evolutionary Origins and Diversification of the Mycorrhizal Mutualists.</title>
        <authorList>
            <consortium name="DOE Joint Genome Institute"/>
            <consortium name="Mycorrhizal Genomics Consortium"/>
            <person name="Kohler A."/>
            <person name="Kuo A."/>
            <person name="Nagy L.G."/>
            <person name="Floudas D."/>
            <person name="Copeland A."/>
            <person name="Barry K.W."/>
            <person name="Cichocki N."/>
            <person name="Veneault-Fourrey C."/>
            <person name="LaButti K."/>
            <person name="Lindquist E.A."/>
            <person name="Lipzen A."/>
            <person name="Lundell T."/>
            <person name="Morin E."/>
            <person name="Murat C."/>
            <person name="Riley R."/>
            <person name="Ohm R."/>
            <person name="Sun H."/>
            <person name="Tunlid A."/>
            <person name="Henrissat B."/>
            <person name="Grigoriev I.V."/>
            <person name="Hibbett D.S."/>
            <person name="Martin F."/>
        </authorList>
    </citation>
    <scope>NUCLEOTIDE SEQUENCE [LARGE SCALE GENOMIC DNA]</scope>
    <source>
        <strain evidence="3">h7</strain>
    </source>
</reference>
<gene>
    <name evidence="1" type="ORF">M413DRAFT_40978</name>
    <name evidence="2" type="ORF">M413DRAFT_50694</name>
</gene>
<dbReference type="AlphaFoldDB" id="A0A0C3C2K0"/>
<dbReference type="Proteomes" id="UP000053424">
    <property type="component" value="Unassembled WGS sequence"/>
</dbReference>
<evidence type="ECO:0000313" key="2">
    <source>
        <dbReference type="EMBL" id="KIM37851.1"/>
    </source>
</evidence>